<feature type="domain" description="HTH tetR-type" evidence="3">
    <location>
        <begin position="13"/>
        <end position="73"/>
    </location>
</feature>
<organism evidence="4 5">
    <name type="scientific">Dialister succinatiphilus YIT 11850</name>
    <dbReference type="NCBI Taxonomy" id="742743"/>
    <lineage>
        <taxon>Bacteria</taxon>
        <taxon>Bacillati</taxon>
        <taxon>Bacillota</taxon>
        <taxon>Negativicutes</taxon>
        <taxon>Veillonellales</taxon>
        <taxon>Veillonellaceae</taxon>
        <taxon>Dialister</taxon>
    </lineage>
</organism>
<evidence type="ECO:0000256" key="1">
    <source>
        <dbReference type="ARBA" id="ARBA00023125"/>
    </source>
</evidence>
<feature type="DNA-binding region" description="H-T-H motif" evidence="2">
    <location>
        <begin position="36"/>
        <end position="55"/>
    </location>
</feature>
<dbReference type="InterPro" id="IPR036271">
    <property type="entry name" value="Tet_transcr_reg_TetR-rel_C_sf"/>
</dbReference>
<dbReference type="AlphaFoldDB" id="H1CXV6"/>
<dbReference type="SUPFAM" id="SSF46689">
    <property type="entry name" value="Homeodomain-like"/>
    <property type="match status" value="1"/>
</dbReference>
<protein>
    <recommendedName>
        <fullName evidence="3">HTH tetR-type domain-containing protein</fullName>
    </recommendedName>
</protein>
<dbReference type="PATRIC" id="fig|742743.3.peg.198"/>
<comment type="caution">
    <text evidence="4">The sequence shown here is derived from an EMBL/GenBank/DDBJ whole genome shotgun (WGS) entry which is preliminary data.</text>
</comment>
<keyword evidence="5" id="KW-1185">Reference proteome</keyword>
<evidence type="ECO:0000313" key="5">
    <source>
        <dbReference type="Proteomes" id="UP000003277"/>
    </source>
</evidence>
<dbReference type="RefSeq" id="WP_008858700.1">
    <property type="nucleotide sequence ID" value="NZ_JH591187.1"/>
</dbReference>
<dbReference type="InterPro" id="IPR050109">
    <property type="entry name" value="HTH-type_TetR-like_transc_reg"/>
</dbReference>
<dbReference type="Pfam" id="PF00440">
    <property type="entry name" value="TetR_N"/>
    <property type="match status" value="1"/>
</dbReference>
<accession>H1CXV6</accession>
<name>H1CXV6_9FIRM</name>
<dbReference type="GO" id="GO:0000976">
    <property type="term" value="F:transcription cis-regulatory region binding"/>
    <property type="evidence" value="ECO:0007669"/>
    <property type="project" value="TreeGrafter"/>
</dbReference>
<evidence type="ECO:0000259" key="3">
    <source>
        <dbReference type="PROSITE" id="PS50977"/>
    </source>
</evidence>
<dbReference type="InterPro" id="IPR015292">
    <property type="entry name" value="Tscrpt_reg_YbiH_C"/>
</dbReference>
<dbReference type="PANTHER" id="PTHR30055">
    <property type="entry name" value="HTH-TYPE TRANSCRIPTIONAL REGULATOR RUTR"/>
    <property type="match status" value="1"/>
</dbReference>
<dbReference type="GO" id="GO:0003700">
    <property type="term" value="F:DNA-binding transcription factor activity"/>
    <property type="evidence" value="ECO:0007669"/>
    <property type="project" value="TreeGrafter"/>
</dbReference>
<dbReference type="PROSITE" id="PS50977">
    <property type="entry name" value="HTH_TETR_2"/>
    <property type="match status" value="1"/>
</dbReference>
<keyword evidence="1 2" id="KW-0238">DNA-binding</keyword>
<dbReference type="Gene3D" id="1.10.357.10">
    <property type="entry name" value="Tetracycline Repressor, domain 2"/>
    <property type="match status" value="1"/>
</dbReference>
<dbReference type="STRING" id="742743.HMPREF9453_00194"/>
<dbReference type="SUPFAM" id="SSF48498">
    <property type="entry name" value="Tetracyclin repressor-like, C-terminal domain"/>
    <property type="match status" value="1"/>
</dbReference>
<dbReference type="InterPro" id="IPR001647">
    <property type="entry name" value="HTH_TetR"/>
</dbReference>
<dbReference type="Proteomes" id="UP000003277">
    <property type="component" value="Unassembled WGS sequence"/>
</dbReference>
<dbReference type="EMBL" id="ADLT01000007">
    <property type="protein sequence ID" value="EHO63834.1"/>
    <property type="molecule type" value="Genomic_DNA"/>
</dbReference>
<dbReference type="HOGENOM" id="CLU_069356_16_1_9"/>
<dbReference type="Gene3D" id="1.10.10.60">
    <property type="entry name" value="Homeodomain-like"/>
    <property type="match status" value="1"/>
</dbReference>
<reference evidence="4 5" key="1">
    <citation type="submission" date="2011-11" db="EMBL/GenBank/DDBJ databases">
        <title>The Genome Sequence of Dialister succinatiphilus YIT 11850.</title>
        <authorList>
            <consortium name="The Broad Institute Genome Sequencing Platform"/>
            <person name="Earl A."/>
            <person name="Ward D."/>
            <person name="Feldgarden M."/>
            <person name="Gevers D."/>
            <person name="Morotomi M."/>
            <person name="Young S.K."/>
            <person name="Zeng Q."/>
            <person name="Gargeya S."/>
            <person name="Fitzgerald M."/>
            <person name="Haas B."/>
            <person name="Abouelleil A."/>
            <person name="Alvarado L."/>
            <person name="Arachchi H.M."/>
            <person name="Berlin A."/>
            <person name="Brown A."/>
            <person name="Chapman S.B."/>
            <person name="Dunbar C."/>
            <person name="Gearin G."/>
            <person name="Goldberg J."/>
            <person name="Griggs A."/>
            <person name="Gujja S."/>
            <person name="Heiman D."/>
            <person name="Howarth C."/>
            <person name="Lui A."/>
            <person name="MacDonald P.J.P."/>
            <person name="Montmayeur A."/>
            <person name="Murphy C."/>
            <person name="Neiman D."/>
            <person name="Pearson M."/>
            <person name="Priest M."/>
            <person name="Roberts A."/>
            <person name="Saif S."/>
            <person name="Shea T."/>
            <person name="Sisk P."/>
            <person name="Stolte C."/>
            <person name="Sykes S."/>
            <person name="Wortman J."/>
            <person name="Nusbaum C."/>
            <person name="Birren B."/>
        </authorList>
    </citation>
    <scope>NUCLEOTIDE SEQUENCE [LARGE SCALE GENOMIC DNA]</scope>
    <source>
        <strain evidence="4 5">YIT 11850</strain>
    </source>
</reference>
<sequence length="222" mass="25436">MKSIKKNTREDGAETKARLIQCAGRLIADQGYDRTTSKDICRLAGVNMAAVNYHFGSREGLYQAVLDEVYHYVLSPVEIETIYHMDIGPREKLMKLLDLYVKEALFSESWQVKVSIRELINPSDVFTRFVESYIGRKLTPVLDILSSYLGLPAHDARVPRAFLAALSPFLIFLLSGHRQMGLVMYGLSKRDRKEKMEEADLLKEFVFAGLDRLKEKWKGKEK</sequence>
<dbReference type="PRINTS" id="PR00455">
    <property type="entry name" value="HTHTETR"/>
</dbReference>
<dbReference type="InterPro" id="IPR009057">
    <property type="entry name" value="Homeodomain-like_sf"/>
</dbReference>
<evidence type="ECO:0000256" key="2">
    <source>
        <dbReference type="PROSITE-ProRule" id="PRU00335"/>
    </source>
</evidence>
<dbReference type="eggNOG" id="COG1309">
    <property type="taxonomic scope" value="Bacteria"/>
</dbReference>
<dbReference type="OrthoDB" id="9789566at2"/>
<dbReference type="PANTHER" id="PTHR30055:SF226">
    <property type="entry name" value="HTH-TYPE TRANSCRIPTIONAL REGULATOR PKSA"/>
    <property type="match status" value="1"/>
</dbReference>
<gene>
    <name evidence="4" type="ORF">HMPREF9453_00194</name>
</gene>
<evidence type="ECO:0000313" key="4">
    <source>
        <dbReference type="EMBL" id="EHO63834.1"/>
    </source>
</evidence>
<dbReference type="Pfam" id="PF09209">
    <property type="entry name" value="CecR_C"/>
    <property type="match status" value="1"/>
</dbReference>
<proteinExistence type="predicted"/>